<name>D8K9S9_NITWC</name>
<evidence type="ECO:0008006" key="4">
    <source>
        <dbReference type="Google" id="ProtNLM"/>
    </source>
</evidence>
<evidence type="ECO:0000256" key="1">
    <source>
        <dbReference type="SAM" id="Phobius"/>
    </source>
</evidence>
<dbReference type="Proteomes" id="UP000000393">
    <property type="component" value="Chromosome"/>
</dbReference>
<dbReference type="HOGENOM" id="CLU_181383_0_1_6"/>
<dbReference type="InterPro" id="IPR021320">
    <property type="entry name" value="DUF2905"/>
</dbReference>
<dbReference type="STRING" id="105559.Nwat_0401"/>
<keyword evidence="1" id="KW-0812">Transmembrane</keyword>
<evidence type="ECO:0000313" key="3">
    <source>
        <dbReference type="Proteomes" id="UP000000393"/>
    </source>
</evidence>
<organism evidence="2 3">
    <name type="scientific">Nitrosococcus watsoni (strain C-113)</name>
    <dbReference type="NCBI Taxonomy" id="105559"/>
    <lineage>
        <taxon>Bacteria</taxon>
        <taxon>Pseudomonadati</taxon>
        <taxon>Pseudomonadota</taxon>
        <taxon>Gammaproteobacteria</taxon>
        <taxon>Chromatiales</taxon>
        <taxon>Chromatiaceae</taxon>
        <taxon>Nitrosococcus</taxon>
    </lineage>
</organism>
<dbReference type="PANTHER" id="PTHR36443">
    <property type="entry name" value="BSR5223 PROTEIN"/>
    <property type="match status" value="1"/>
</dbReference>
<gene>
    <name evidence="2" type="ordered locus">Nwat_0401</name>
</gene>
<dbReference type="Pfam" id="PF11146">
    <property type="entry name" value="DUF2905"/>
    <property type="match status" value="1"/>
</dbReference>
<dbReference type="eggNOG" id="COG3071">
    <property type="taxonomic scope" value="Bacteria"/>
</dbReference>
<dbReference type="AlphaFoldDB" id="D8K9S9"/>
<dbReference type="PANTHER" id="PTHR36443:SF1">
    <property type="entry name" value="BSR5223 PROTEIN"/>
    <property type="match status" value="1"/>
</dbReference>
<feature type="transmembrane region" description="Helical" evidence="1">
    <location>
        <begin position="5"/>
        <end position="23"/>
    </location>
</feature>
<accession>D8K9S9</accession>
<keyword evidence="1" id="KW-1133">Transmembrane helix</keyword>
<protein>
    <recommendedName>
        <fullName evidence="4">DUF2905 domain-containing protein</fullName>
    </recommendedName>
</protein>
<keyword evidence="1" id="KW-0472">Membrane</keyword>
<sequence>MSRLLIILGLILVVVGVLWPWLAKLGLGRLPGDIVIERENFRFHFPITTSILISLLLSLLFWLFRR</sequence>
<dbReference type="RefSeq" id="WP_013219478.1">
    <property type="nucleotide sequence ID" value="NC_014315.1"/>
</dbReference>
<proteinExistence type="predicted"/>
<dbReference type="KEGG" id="nwa:Nwat_0401"/>
<keyword evidence="3" id="KW-1185">Reference proteome</keyword>
<reference evidence="2 3" key="1">
    <citation type="submission" date="2010-06" db="EMBL/GenBank/DDBJ databases">
        <title>Complete sequence of chromosome of Nitrosococcus watsoni C-113.</title>
        <authorList>
            <consortium name="US DOE Joint Genome Institute"/>
            <person name="Lucas S."/>
            <person name="Copeland A."/>
            <person name="Lapidus A."/>
            <person name="Cheng J.-F."/>
            <person name="Bruce D."/>
            <person name="Goodwin L."/>
            <person name="Pitluck S."/>
            <person name="Malfatti S.A."/>
            <person name="Chain P.S.G."/>
            <person name="Land M."/>
            <person name="Hauser L."/>
            <person name="Kyrpides N."/>
            <person name="Ivanova N."/>
            <person name="Cambell M.A."/>
            <person name="Heidelberg J.F."/>
            <person name="Klotz M.G."/>
            <person name="Woyke T."/>
        </authorList>
    </citation>
    <scope>NUCLEOTIDE SEQUENCE [LARGE SCALE GENOMIC DNA]</scope>
    <source>
        <strain evidence="2 3">C-113</strain>
    </source>
</reference>
<dbReference type="EMBL" id="CP002086">
    <property type="protein sequence ID" value="ADJ27368.1"/>
    <property type="molecule type" value="Genomic_DNA"/>
</dbReference>
<evidence type="ECO:0000313" key="2">
    <source>
        <dbReference type="EMBL" id="ADJ27368.1"/>
    </source>
</evidence>
<feature type="transmembrane region" description="Helical" evidence="1">
    <location>
        <begin position="43"/>
        <end position="64"/>
    </location>
</feature>